<keyword evidence="2" id="KW-1185">Reference proteome</keyword>
<reference evidence="1" key="1">
    <citation type="submission" date="2023-07" db="EMBL/GenBank/DDBJ databases">
        <title>Black Yeasts Isolated from many extreme environments.</title>
        <authorList>
            <person name="Coleine C."/>
            <person name="Stajich J.E."/>
            <person name="Selbmann L."/>
        </authorList>
    </citation>
    <scope>NUCLEOTIDE SEQUENCE</scope>
    <source>
        <strain evidence="1">CCFEE 5714</strain>
    </source>
</reference>
<accession>A0ACC3MRG1</accession>
<comment type="caution">
    <text evidence="1">The sequence shown here is derived from an EMBL/GenBank/DDBJ whole genome shotgun (WGS) entry which is preliminary data.</text>
</comment>
<protein>
    <submittedName>
        <fullName evidence="1">Uncharacterized protein</fullName>
    </submittedName>
</protein>
<dbReference type="EMBL" id="JAUTXU010000167">
    <property type="protein sequence ID" value="KAK3701890.1"/>
    <property type="molecule type" value="Genomic_DNA"/>
</dbReference>
<proteinExistence type="predicted"/>
<organism evidence="1 2">
    <name type="scientific">Vermiconidia calcicola</name>
    <dbReference type="NCBI Taxonomy" id="1690605"/>
    <lineage>
        <taxon>Eukaryota</taxon>
        <taxon>Fungi</taxon>
        <taxon>Dikarya</taxon>
        <taxon>Ascomycota</taxon>
        <taxon>Pezizomycotina</taxon>
        <taxon>Dothideomycetes</taxon>
        <taxon>Dothideomycetidae</taxon>
        <taxon>Mycosphaerellales</taxon>
        <taxon>Extremaceae</taxon>
        <taxon>Vermiconidia</taxon>
    </lineage>
</organism>
<dbReference type="Proteomes" id="UP001281147">
    <property type="component" value="Unassembled WGS sequence"/>
</dbReference>
<sequence length="701" mass="77871">MAFDPFNHNSSDVEPDNNPPPSARLSKAAGQASIERMVTNAGYNRNRSKTTINDLHFDVGPPGTVYAKSLWVNRFNAFRSDVLGQPLDRPFTQVHLLRFLDRILDNLKLARGKLAPSVAYFESACKMIIKYGEWSWPDFSFGRHDYARLRTFIGQCVDDKRLMRGSFYEKTWIGFVTLSRLVRNYLRHFLDNGTVNFDVIISRCLAIVLQSALCCRSGDIALSHHYKAIDGTFLRYEHIELYLDGDPHPTTGTVTLANLRAIIELAYLKGHKNVHNDSTFKHLQPLLAADCHHVCPITLLLIHALRHDLLEGGTTIQAVLDYANSTPSRRLIWKYPKRPVLAATKIGSQAIRCYLDEPAGGHAARRTLKDMGLISGVLTRMYPHALRRGAARDLRSIKDITAGTTSVENVGRILNHTARATFNGVTDMYTGDLEVDTYSLRANAKPETARGPQFVAEDGPNLYSTAHTRPTAAKLAAYIADGQHTLKPKDINASVKRQRLDDLVATATAEPRRSLKRKAEAALPSPVPETSSRHCGNIPTPLRELSTNFVQRPKDAATSTFDPASAGDDDRSDLDTTPRHLIDPRLLDEDALAALQVPQQALDDFSARVFPRHEDGACDDRTTTPLNLPDFDLTSNTDSAAIDLEQSDETARLLDIAAPSTAAGLQRPDGSAIAFIDQHSRYNVVRNTKVREAWQLNNMVT</sequence>
<gene>
    <name evidence="1" type="ORF">LTR37_015201</name>
</gene>
<evidence type="ECO:0000313" key="2">
    <source>
        <dbReference type="Proteomes" id="UP001281147"/>
    </source>
</evidence>
<evidence type="ECO:0000313" key="1">
    <source>
        <dbReference type="EMBL" id="KAK3701890.1"/>
    </source>
</evidence>
<name>A0ACC3MRG1_9PEZI</name>